<dbReference type="GO" id="GO:0006281">
    <property type="term" value="P:DNA repair"/>
    <property type="evidence" value="ECO:0007669"/>
    <property type="project" value="TreeGrafter"/>
</dbReference>
<dbReference type="NCBIfam" id="TIGR01664">
    <property type="entry name" value="DNA-3'-Pase"/>
    <property type="match status" value="1"/>
</dbReference>
<evidence type="ECO:0008006" key="4">
    <source>
        <dbReference type="Google" id="ProtNLM"/>
    </source>
</evidence>
<dbReference type="InterPro" id="IPR006551">
    <property type="entry name" value="Polynucleotide_phosphatase"/>
</dbReference>
<sequence length="470" mass="52027">RFMTVTTGKRSKPDSTSMGAQQKSIDTFFKPKKQRVSDDTNPDGAQDMQWREFGQTWLAKYGTPAPSAKFAAFDLDGTLIRTAGSNVHARDSNDWRFFHPDVPKLLRNIHEQGYKIVIMSNQNGLKPKKGSTGLSVRAKDFRLKLSKIAQQLEIPFTIFAAIGKDFMRKPSPGMWHMAELDNEGVAVDRASSFYVGDAAGRPAGWKRGEAADHSDSDLAFALNAGVAFFTPEEIITSEICARDQPLPPPPPRTWPLGRFSPKTLSFDSDGHSALLAGLKADIRSATEQKSGLLVLLVGPPACGKSTFAAVHLARLGFECVNMDTLGTRKKCMDAVRKALEAGRFVVVDNTNPDPVSRGSFINIASGVGASSVAVVFEHQSRDLAMHNNQYRSKRTQARFFYRNSSQSEDKAVSLYDIPVVADCVPDVAYHTYFKKFEVPTESEGIAKIWHHSFMPNFDCSDDEGLWHQYH</sequence>
<dbReference type="Pfam" id="PF08645">
    <property type="entry name" value="PNK3P"/>
    <property type="match status" value="1"/>
</dbReference>
<dbReference type="InterPro" id="IPR006549">
    <property type="entry name" value="HAD-SF_hydro_IIIA"/>
</dbReference>
<dbReference type="SUPFAM" id="SSF52540">
    <property type="entry name" value="P-loop containing nucleoside triphosphate hydrolases"/>
    <property type="match status" value="1"/>
</dbReference>
<dbReference type="NCBIfam" id="TIGR01662">
    <property type="entry name" value="HAD-SF-IIIA"/>
    <property type="match status" value="1"/>
</dbReference>
<evidence type="ECO:0000313" key="3">
    <source>
        <dbReference type="Proteomes" id="UP001140074"/>
    </source>
</evidence>
<dbReference type="EMBL" id="JANBUY010000164">
    <property type="protein sequence ID" value="KAJ2862523.1"/>
    <property type="molecule type" value="Genomic_DNA"/>
</dbReference>
<dbReference type="InterPro" id="IPR013954">
    <property type="entry name" value="PNK3P"/>
</dbReference>
<dbReference type="AlphaFoldDB" id="A0A9W8II37"/>
<evidence type="ECO:0000313" key="2">
    <source>
        <dbReference type="EMBL" id="KAJ2862523.1"/>
    </source>
</evidence>
<feature type="region of interest" description="Disordered" evidence="1">
    <location>
        <begin position="1"/>
        <end position="46"/>
    </location>
</feature>
<dbReference type="SUPFAM" id="SSF56784">
    <property type="entry name" value="HAD-like"/>
    <property type="match status" value="1"/>
</dbReference>
<dbReference type="Gene3D" id="3.40.50.300">
    <property type="entry name" value="P-loop containing nucleotide triphosphate hydrolases"/>
    <property type="match status" value="1"/>
</dbReference>
<dbReference type="InterPro" id="IPR027417">
    <property type="entry name" value="P-loop_NTPase"/>
</dbReference>
<reference evidence="2" key="1">
    <citation type="submission" date="2022-07" db="EMBL/GenBank/DDBJ databases">
        <title>Phylogenomic reconstructions and comparative analyses of Kickxellomycotina fungi.</title>
        <authorList>
            <person name="Reynolds N.K."/>
            <person name="Stajich J.E."/>
            <person name="Barry K."/>
            <person name="Grigoriev I.V."/>
            <person name="Crous P."/>
            <person name="Smith M.E."/>
        </authorList>
    </citation>
    <scope>NUCLEOTIDE SEQUENCE</scope>
    <source>
        <strain evidence="2">RSA 476</strain>
    </source>
</reference>
<dbReference type="Proteomes" id="UP001140074">
    <property type="component" value="Unassembled WGS sequence"/>
</dbReference>
<name>A0A9W8II37_9FUNG</name>
<comment type="caution">
    <text evidence="2">The sequence shown here is derived from an EMBL/GenBank/DDBJ whole genome shotgun (WGS) entry which is preliminary data.</text>
</comment>
<keyword evidence="3" id="KW-1185">Reference proteome</keyword>
<proteinExistence type="predicted"/>
<dbReference type="GO" id="GO:0003690">
    <property type="term" value="F:double-stranded DNA binding"/>
    <property type="evidence" value="ECO:0007669"/>
    <property type="project" value="TreeGrafter"/>
</dbReference>
<gene>
    <name evidence="2" type="ORF">GGH94_004227</name>
</gene>
<dbReference type="PANTHER" id="PTHR12083">
    <property type="entry name" value="BIFUNCTIONAL POLYNUCLEOTIDE PHOSPHATASE/KINASE"/>
    <property type="match status" value="1"/>
</dbReference>
<accession>A0A9W8II37</accession>
<dbReference type="Pfam" id="PF13671">
    <property type="entry name" value="AAA_33"/>
    <property type="match status" value="1"/>
</dbReference>
<organism evidence="2 3">
    <name type="scientific">Coemansia aciculifera</name>
    <dbReference type="NCBI Taxonomy" id="417176"/>
    <lineage>
        <taxon>Eukaryota</taxon>
        <taxon>Fungi</taxon>
        <taxon>Fungi incertae sedis</taxon>
        <taxon>Zoopagomycota</taxon>
        <taxon>Kickxellomycotina</taxon>
        <taxon>Kickxellomycetes</taxon>
        <taxon>Kickxellales</taxon>
        <taxon>Kickxellaceae</taxon>
        <taxon>Coemansia</taxon>
    </lineage>
</organism>
<feature type="compositionally biased region" description="Polar residues" evidence="1">
    <location>
        <begin position="1"/>
        <end position="25"/>
    </location>
</feature>
<evidence type="ECO:0000256" key="1">
    <source>
        <dbReference type="SAM" id="MobiDB-lite"/>
    </source>
</evidence>
<dbReference type="Gene3D" id="3.40.50.1000">
    <property type="entry name" value="HAD superfamily/HAD-like"/>
    <property type="match status" value="1"/>
</dbReference>
<dbReference type="GO" id="GO:0046404">
    <property type="term" value="F:ATP-dependent polydeoxyribonucleotide 5'-hydroxyl-kinase activity"/>
    <property type="evidence" value="ECO:0007669"/>
    <property type="project" value="TreeGrafter"/>
</dbReference>
<feature type="non-terminal residue" evidence="2">
    <location>
        <position position="1"/>
    </location>
</feature>
<dbReference type="InterPro" id="IPR036412">
    <property type="entry name" value="HAD-like_sf"/>
</dbReference>
<dbReference type="GO" id="GO:0046403">
    <property type="term" value="F:polynucleotide 3'-phosphatase activity"/>
    <property type="evidence" value="ECO:0007669"/>
    <property type="project" value="TreeGrafter"/>
</dbReference>
<protein>
    <recommendedName>
        <fullName evidence="4">PNK3P-domain-containing protein</fullName>
    </recommendedName>
</protein>
<dbReference type="InterPro" id="IPR023214">
    <property type="entry name" value="HAD_sf"/>
</dbReference>
<dbReference type="PANTHER" id="PTHR12083:SF9">
    <property type="entry name" value="BIFUNCTIONAL POLYNUCLEOTIDE PHOSPHATASE_KINASE"/>
    <property type="match status" value="1"/>
</dbReference>